<feature type="transmembrane region" description="Helical" evidence="1">
    <location>
        <begin position="20"/>
        <end position="44"/>
    </location>
</feature>
<keyword evidence="3" id="KW-1185">Reference proteome</keyword>
<accession>A0A9N9K611</accession>
<reference evidence="2" key="1">
    <citation type="submission" date="2021-06" db="EMBL/GenBank/DDBJ databases">
        <authorList>
            <person name="Kallberg Y."/>
            <person name="Tangrot J."/>
            <person name="Rosling A."/>
        </authorList>
    </citation>
    <scope>NUCLEOTIDE SEQUENCE</scope>
    <source>
        <strain evidence="2">MA453B</strain>
    </source>
</reference>
<gene>
    <name evidence="2" type="ORF">DERYTH_LOCUS25714</name>
</gene>
<sequence length="66" mass="7542">QQQYPSFITFLQQPISSTLFGPLVTLFGILLMLIIVFPLFVNLVRKKKVSSWVKGAVVKSFKEEKL</sequence>
<feature type="non-terminal residue" evidence="2">
    <location>
        <position position="1"/>
    </location>
</feature>
<keyword evidence="1" id="KW-0812">Transmembrane</keyword>
<evidence type="ECO:0000256" key="1">
    <source>
        <dbReference type="SAM" id="Phobius"/>
    </source>
</evidence>
<evidence type="ECO:0000313" key="3">
    <source>
        <dbReference type="Proteomes" id="UP000789405"/>
    </source>
</evidence>
<organism evidence="2 3">
    <name type="scientific">Dentiscutata erythropus</name>
    <dbReference type="NCBI Taxonomy" id="1348616"/>
    <lineage>
        <taxon>Eukaryota</taxon>
        <taxon>Fungi</taxon>
        <taxon>Fungi incertae sedis</taxon>
        <taxon>Mucoromycota</taxon>
        <taxon>Glomeromycotina</taxon>
        <taxon>Glomeromycetes</taxon>
        <taxon>Diversisporales</taxon>
        <taxon>Gigasporaceae</taxon>
        <taxon>Dentiscutata</taxon>
    </lineage>
</organism>
<proteinExistence type="predicted"/>
<dbReference type="EMBL" id="CAJVPY010049439">
    <property type="protein sequence ID" value="CAG8812926.1"/>
    <property type="molecule type" value="Genomic_DNA"/>
</dbReference>
<protein>
    <submittedName>
        <fullName evidence="2">21130_t:CDS:1</fullName>
    </submittedName>
</protein>
<dbReference type="Proteomes" id="UP000789405">
    <property type="component" value="Unassembled WGS sequence"/>
</dbReference>
<name>A0A9N9K611_9GLOM</name>
<comment type="caution">
    <text evidence="2">The sequence shown here is derived from an EMBL/GenBank/DDBJ whole genome shotgun (WGS) entry which is preliminary data.</text>
</comment>
<keyword evidence="1" id="KW-1133">Transmembrane helix</keyword>
<evidence type="ECO:0000313" key="2">
    <source>
        <dbReference type="EMBL" id="CAG8812926.1"/>
    </source>
</evidence>
<dbReference type="AlphaFoldDB" id="A0A9N9K611"/>
<keyword evidence="1" id="KW-0472">Membrane</keyword>